<dbReference type="STRING" id="395961.Cyan7425_3695"/>
<dbReference type="HOGENOM" id="CLU_2059029_0_0_3"/>
<proteinExistence type="predicted"/>
<dbReference type="OrthoDB" id="495373at2"/>
<dbReference type="KEGG" id="cyn:Cyan7425_3695"/>
<keyword evidence="1" id="KW-1133">Transmembrane helix</keyword>
<reference evidence="2" key="1">
    <citation type="submission" date="2009-01" db="EMBL/GenBank/DDBJ databases">
        <title>Complete sequence of chromosome Cyanothece sp. PCC 7425.</title>
        <authorList>
            <consortium name="US DOE Joint Genome Institute"/>
            <person name="Lucas S."/>
            <person name="Copeland A."/>
            <person name="Lapidus A."/>
            <person name="Glavina del Rio T."/>
            <person name="Dalin E."/>
            <person name="Tice H."/>
            <person name="Bruce D."/>
            <person name="Goodwin L."/>
            <person name="Pitluck S."/>
            <person name="Sims D."/>
            <person name="Meineke L."/>
            <person name="Brettin T."/>
            <person name="Detter J.C."/>
            <person name="Han C."/>
            <person name="Larimer F."/>
            <person name="Land M."/>
            <person name="Hauser L."/>
            <person name="Kyrpides N."/>
            <person name="Ovchinnikova G."/>
            <person name="Liberton M."/>
            <person name="Stoeckel J."/>
            <person name="Banerjee A."/>
            <person name="Singh A."/>
            <person name="Page L."/>
            <person name="Sato H."/>
            <person name="Zhao L."/>
            <person name="Sherman L."/>
            <person name="Pakrasi H."/>
            <person name="Richardson P."/>
        </authorList>
    </citation>
    <scope>NUCLEOTIDE SEQUENCE</scope>
    <source>
        <strain evidence="2">PCC 7425</strain>
    </source>
</reference>
<name>B8HSN1_CYAP4</name>
<dbReference type="EMBL" id="CP001344">
    <property type="protein sequence ID" value="ACL46014.1"/>
    <property type="molecule type" value="Genomic_DNA"/>
</dbReference>
<feature type="transmembrane region" description="Helical" evidence="1">
    <location>
        <begin position="94"/>
        <end position="110"/>
    </location>
</feature>
<sequence length="121" mass="13318">MNRWFWKVLGLGSTIAAIHLSLEIPKVLATLPPARQTESLLFGIGLVGVCSASAILCFFPRSYPVTLRILGLVGLAGCIFNIYESFRRLEFSRLVPTLGFWLPGSIYLIVQGDMGSTKNNE</sequence>
<protein>
    <submittedName>
        <fullName evidence="2">Uncharacterized protein</fullName>
    </submittedName>
</protein>
<feature type="transmembrane region" description="Helical" evidence="1">
    <location>
        <begin position="65"/>
        <end position="82"/>
    </location>
</feature>
<dbReference type="eggNOG" id="ENOG5033GA5">
    <property type="taxonomic scope" value="Bacteria"/>
</dbReference>
<gene>
    <name evidence="2" type="ordered locus">Cyan7425_3695</name>
</gene>
<keyword evidence="1" id="KW-0472">Membrane</keyword>
<organism evidence="2">
    <name type="scientific">Cyanothece sp. (strain PCC 7425 / ATCC 29141)</name>
    <dbReference type="NCBI Taxonomy" id="395961"/>
    <lineage>
        <taxon>Bacteria</taxon>
        <taxon>Bacillati</taxon>
        <taxon>Cyanobacteriota</taxon>
        <taxon>Cyanophyceae</taxon>
        <taxon>Gomontiellales</taxon>
        <taxon>Cyanothecaceae</taxon>
        <taxon>Cyanothece</taxon>
    </lineage>
</organism>
<dbReference type="AlphaFoldDB" id="B8HSN1"/>
<evidence type="ECO:0000313" key="2">
    <source>
        <dbReference type="EMBL" id="ACL46014.1"/>
    </source>
</evidence>
<evidence type="ECO:0000256" key="1">
    <source>
        <dbReference type="SAM" id="Phobius"/>
    </source>
</evidence>
<accession>B8HSN1</accession>
<keyword evidence="1" id="KW-0812">Transmembrane</keyword>
<feature type="transmembrane region" description="Helical" evidence="1">
    <location>
        <begin position="39"/>
        <end position="58"/>
    </location>
</feature>